<sequence>MPRLPPRHHGCVTQPPVRPGDLRASDPDRELVQDWLRRAHADGSLDLEEFDARVVHAWQARTRGDLAALTADLPQVPTPLLPTPLPLAPPAAPPSPAPLPPGRRAGVGRTVLRVLTTLWLSVSAVNLVVWFLVSVLGGNGFAYPWFLWVALVPGSVLGSVWLTTRR</sequence>
<dbReference type="PANTHER" id="PTHR40763:SF4">
    <property type="entry name" value="DUF1707 DOMAIN-CONTAINING PROTEIN"/>
    <property type="match status" value="1"/>
</dbReference>
<dbReference type="Pfam" id="PF08044">
    <property type="entry name" value="DUF1707"/>
    <property type="match status" value="1"/>
</dbReference>
<keyword evidence="5" id="KW-1185">Reference proteome</keyword>
<feature type="region of interest" description="Disordered" evidence="1">
    <location>
        <begin position="1"/>
        <end position="26"/>
    </location>
</feature>
<organism evidence="4 5">
    <name type="scientific">Saccharothrix yanglingensis</name>
    <dbReference type="NCBI Taxonomy" id="659496"/>
    <lineage>
        <taxon>Bacteria</taxon>
        <taxon>Bacillati</taxon>
        <taxon>Actinomycetota</taxon>
        <taxon>Actinomycetes</taxon>
        <taxon>Pseudonocardiales</taxon>
        <taxon>Pseudonocardiaceae</taxon>
        <taxon>Saccharothrix</taxon>
    </lineage>
</organism>
<protein>
    <recommendedName>
        <fullName evidence="3">DUF1707 domain-containing protein</fullName>
    </recommendedName>
</protein>
<evidence type="ECO:0000313" key="5">
    <source>
        <dbReference type="Proteomes" id="UP001225605"/>
    </source>
</evidence>
<keyword evidence="2" id="KW-1133">Transmembrane helix</keyword>
<dbReference type="Proteomes" id="UP001225605">
    <property type="component" value="Unassembled WGS sequence"/>
</dbReference>
<evidence type="ECO:0000259" key="3">
    <source>
        <dbReference type="Pfam" id="PF08044"/>
    </source>
</evidence>
<dbReference type="EMBL" id="NSDM01000001">
    <property type="protein sequence ID" value="MDQ2582535.1"/>
    <property type="molecule type" value="Genomic_DNA"/>
</dbReference>
<feature type="domain" description="DUF1707" evidence="3">
    <location>
        <begin position="22"/>
        <end position="74"/>
    </location>
</feature>
<proteinExistence type="predicted"/>
<comment type="caution">
    <text evidence="4">The sequence shown here is derived from an EMBL/GenBank/DDBJ whole genome shotgun (WGS) entry which is preliminary data.</text>
</comment>
<feature type="transmembrane region" description="Helical" evidence="2">
    <location>
        <begin position="111"/>
        <end position="133"/>
    </location>
</feature>
<reference evidence="4 5" key="1">
    <citation type="submission" date="2017-06" db="EMBL/GenBank/DDBJ databases">
        <title>Cultured bacterium strain Saccharothrix yanglingensis Hhs.015.</title>
        <authorList>
            <person name="Xia Y."/>
        </authorList>
    </citation>
    <scope>NUCLEOTIDE SEQUENCE [LARGE SCALE GENOMIC DNA]</scope>
    <source>
        <strain evidence="4 5">Hhs.015</strain>
    </source>
</reference>
<feature type="transmembrane region" description="Helical" evidence="2">
    <location>
        <begin position="145"/>
        <end position="164"/>
    </location>
</feature>
<accession>A0ABU0WRS5</accession>
<evidence type="ECO:0000313" key="4">
    <source>
        <dbReference type="EMBL" id="MDQ2582535.1"/>
    </source>
</evidence>
<feature type="region of interest" description="Disordered" evidence="1">
    <location>
        <begin position="82"/>
        <end position="101"/>
    </location>
</feature>
<gene>
    <name evidence="4" type="ORF">CKY47_00740</name>
</gene>
<feature type="compositionally biased region" description="Basic residues" evidence="1">
    <location>
        <begin position="1"/>
        <end position="10"/>
    </location>
</feature>
<evidence type="ECO:0000256" key="2">
    <source>
        <dbReference type="SAM" id="Phobius"/>
    </source>
</evidence>
<dbReference type="PANTHER" id="PTHR40763">
    <property type="entry name" value="MEMBRANE PROTEIN-RELATED"/>
    <property type="match status" value="1"/>
</dbReference>
<dbReference type="InterPro" id="IPR012551">
    <property type="entry name" value="DUF1707_SHOCT-like"/>
</dbReference>
<keyword evidence="2" id="KW-0812">Transmembrane</keyword>
<keyword evidence="2" id="KW-0472">Membrane</keyword>
<name>A0ABU0WRS5_9PSEU</name>
<evidence type="ECO:0000256" key="1">
    <source>
        <dbReference type="SAM" id="MobiDB-lite"/>
    </source>
</evidence>